<dbReference type="EMBL" id="BSUM01000001">
    <property type="protein sequence ID" value="GMA33226.1"/>
    <property type="molecule type" value="Genomic_DNA"/>
</dbReference>
<dbReference type="Proteomes" id="UP001157161">
    <property type="component" value="Unassembled WGS sequence"/>
</dbReference>
<protein>
    <submittedName>
        <fullName evidence="2">Uncharacterized protein</fullName>
    </submittedName>
</protein>
<accession>A0AA37XGV9</accession>
<proteinExistence type="predicted"/>
<gene>
    <name evidence="2" type="ORF">GCM10025875_32180</name>
</gene>
<dbReference type="AlphaFoldDB" id="A0AA37XGV9"/>
<evidence type="ECO:0000313" key="3">
    <source>
        <dbReference type="Proteomes" id="UP001157161"/>
    </source>
</evidence>
<sequence length="84" mass="9057">MSFYSERRAPSSGPRPRIVEPVPAERAARPAPPPHAVPGTPDEHAGAAMVVSARDWQYWPADAAWKAEMIARGRVRIAGATDPS</sequence>
<evidence type="ECO:0000256" key="1">
    <source>
        <dbReference type="SAM" id="MobiDB-lite"/>
    </source>
</evidence>
<keyword evidence="3" id="KW-1185">Reference proteome</keyword>
<reference evidence="2" key="2">
    <citation type="submission" date="2023-02" db="EMBL/GenBank/DDBJ databases">
        <authorList>
            <person name="Sun Q."/>
            <person name="Mori K."/>
        </authorList>
    </citation>
    <scope>NUCLEOTIDE SEQUENCE</scope>
    <source>
        <strain evidence="2">NBRC 112290</strain>
    </source>
</reference>
<comment type="caution">
    <text evidence="2">The sequence shown here is derived from an EMBL/GenBank/DDBJ whole genome shotgun (WGS) entry which is preliminary data.</text>
</comment>
<evidence type="ECO:0000313" key="2">
    <source>
        <dbReference type="EMBL" id="GMA33226.1"/>
    </source>
</evidence>
<name>A0AA37XGV9_9MICO</name>
<dbReference type="RefSeq" id="WP_284251901.1">
    <property type="nucleotide sequence ID" value="NZ_BSUM01000001.1"/>
</dbReference>
<organism evidence="2 3">
    <name type="scientific">Litorihabitans aurantiacus</name>
    <dbReference type="NCBI Taxonomy" id="1930061"/>
    <lineage>
        <taxon>Bacteria</taxon>
        <taxon>Bacillati</taxon>
        <taxon>Actinomycetota</taxon>
        <taxon>Actinomycetes</taxon>
        <taxon>Micrococcales</taxon>
        <taxon>Beutenbergiaceae</taxon>
        <taxon>Litorihabitans</taxon>
    </lineage>
</organism>
<feature type="region of interest" description="Disordered" evidence="1">
    <location>
        <begin position="1"/>
        <end position="43"/>
    </location>
</feature>
<reference evidence="2" key="1">
    <citation type="journal article" date="2014" name="Int. J. Syst. Evol. Microbiol.">
        <title>Complete genome sequence of Corynebacterium casei LMG S-19264T (=DSM 44701T), isolated from a smear-ripened cheese.</title>
        <authorList>
            <consortium name="US DOE Joint Genome Institute (JGI-PGF)"/>
            <person name="Walter F."/>
            <person name="Albersmeier A."/>
            <person name="Kalinowski J."/>
            <person name="Ruckert C."/>
        </authorList>
    </citation>
    <scope>NUCLEOTIDE SEQUENCE</scope>
    <source>
        <strain evidence="2">NBRC 112290</strain>
    </source>
</reference>